<dbReference type="PANTHER" id="PTHR43289">
    <property type="entry name" value="MITOGEN-ACTIVATED PROTEIN KINASE KINASE KINASE 20-RELATED"/>
    <property type="match status" value="1"/>
</dbReference>
<reference evidence="7 8" key="1">
    <citation type="submission" date="2019-03" db="EMBL/GenBank/DDBJ databases">
        <title>Sequencing the genomes of 1000 actinobacteria strains.</title>
        <authorList>
            <person name="Klenk H.-P."/>
        </authorList>
    </citation>
    <scope>NUCLEOTIDE SEQUENCE [LARGE SCALE GENOMIC DNA]</scope>
    <source>
        <strain evidence="7 8">DSM 43805</strain>
    </source>
</reference>
<dbReference type="SMART" id="SM00220">
    <property type="entry name" value="S_TKc"/>
    <property type="match status" value="1"/>
</dbReference>
<dbReference type="RefSeq" id="WP_203720637.1">
    <property type="nucleotide sequence ID" value="NZ_BOMD01000049.1"/>
</dbReference>
<dbReference type="GO" id="GO:0005524">
    <property type="term" value="F:ATP binding"/>
    <property type="evidence" value="ECO:0007669"/>
    <property type="project" value="UniProtKB-UniRule"/>
</dbReference>
<dbReference type="PANTHER" id="PTHR43289:SF34">
    <property type="entry name" value="SERINE_THREONINE-PROTEIN KINASE YBDM-RELATED"/>
    <property type="match status" value="1"/>
</dbReference>
<dbReference type="SUPFAM" id="SSF56112">
    <property type="entry name" value="Protein kinase-like (PK-like)"/>
    <property type="match status" value="1"/>
</dbReference>
<dbReference type="PROSITE" id="PS00107">
    <property type="entry name" value="PROTEIN_KINASE_ATP"/>
    <property type="match status" value="1"/>
</dbReference>
<proteinExistence type="predicted"/>
<gene>
    <name evidence="7" type="ORF">C8E87_8491</name>
</gene>
<accession>A0A4R6JDG7</accession>
<keyword evidence="2 5" id="KW-0547">Nucleotide-binding</keyword>
<evidence type="ECO:0000256" key="2">
    <source>
        <dbReference type="ARBA" id="ARBA00022741"/>
    </source>
</evidence>
<evidence type="ECO:0000313" key="8">
    <source>
        <dbReference type="Proteomes" id="UP000294901"/>
    </source>
</evidence>
<dbReference type="PROSITE" id="PS50011">
    <property type="entry name" value="PROTEIN_KINASE_DOM"/>
    <property type="match status" value="1"/>
</dbReference>
<sequence>MTDPLLPGDPAELGGYRLLGRLGQGGMGAVYLGEHPDGRLVAVKMIRPELAPDTEFRARFRSEVNRARQVPPFCTAEVLDADPDHPTPYLVVEYVDGPSLSAVIARNGPLGGGALHSVAVGVATALAAIHGASVIHRDLKPSNVLLAPGLPKVIDFGIARAFEATSRHTRTDQMVGTVAYMAPESIDNEHFGEVGPAADVFAWGAVITYAGTGRTPFRADSPTATAARILTQPPDLTGLPAPLRQVVARTLEKNPADRPTASELLQLLLDLDPGDKTELIRPELLQAAAAAQNNPRPHRRPRRLRRTVLAGLGVLALGAGGLFASHTAGGVSKTVNPAESAPAWQRADGGPALIDRLDRPAQWREWVEAEGRCLFANGRLEARTGMAPVFRCSGPSDPFAKDQAIRVGAAILTPGSCAAIWFRMVGTEGPLASLCETEVRLGLDTADGVTGEVQAALPSALGRVRRVEVLVRDQQATVSVDGAAVLTKQFGAAMPAAGRVTFGVLDAAISGNAHVAFTGAEVVAAASRSAAPSASGPRPRFADLTRGNVTSVATLHAYDPAHASAVLEPMLFLTGDAYCRAFQIDRSDDRCVHHAWMTESSNTKVTVPIAANAKYFTWEDPDGAVHMDAPEKGGTYPAGAKKFAQMFKKGEASMIAVTTEGGRITRMAVVYTP</sequence>
<evidence type="ECO:0000256" key="3">
    <source>
        <dbReference type="ARBA" id="ARBA00022777"/>
    </source>
</evidence>
<dbReference type="AlphaFoldDB" id="A0A4R6JDG7"/>
<dbReference type="CDD" id="cd14014">
    <property type="entry name" value="STKc_PknB_like"/>
    <property type="match status" value="1"/>
</dbReference>
<keyword evidence="3 7" id="KW-0418">Kinase</keyword>
<comment type="caution">
    <text evidence="7">The sequence shown here is derived from an EMBL/GenBank/DDBJ whole genome shotgun (WGS) entry which is preliminary data.</text>
</comment>
<dbReference type="Pfam" id="PF00069">
    <property type="entry name" value="Pkinase"/>
    <property type="match status" value="1"/>
</dbReference>
<dbReference type="Gene3D" id="1.10.510.10">
    <property type="entry name" value="Transferase(Phosphotransferase) domain 1"/>
    <property type="match status" value="1"/>
</dbReference>
<dbReference type="Proteomes" id="UP000294901">
    <property type="component" value="Unassembled WGS sequence"/>
</dbReference>
<dbReference type="Gene3D" id="3.30.200.20">
    <property type="entry name" value="Phosphorylase Kinase, domain 1"/>
    <property type="match status" value="1"/>
</dbReference>
<protein>
    <submittedName>
        <fullName evidence="7">Serine/threonine protein kinase</fullName>
    </submittedName>
</protein>
<dbReference type="GO" id="GO:0004674">
    <property type="term" value="F:protein serine/threonine kinase activity"/>
    <property type="evidence" value="ECO:0007669"/>
    <property type="project" value="UniProtKB-KW"/>
</dbReference>
<keyword evidence="8" id="KW-1185">Reference proteome</keyword>
<evidence type="ECO:0000259" key="6">
    <source>
        <dbReference type="PROSITE" id="PS50011"/>
    </source>
</evidence>
<evidence type="ECO:0000256" key="1">
    <source>
        <dbReference type="ARBA" id="ARBA00022679"/>
    </source>
</evidence>
<keyword evidence="4 5" id="KW-0067">ATP-binding</keyword>
<name>A0A4R6JDG7_9ACTN</name>
<dbReference type="EMBL" id="SNWR01000002">
    <property type="protein sequence ID" value="TDO33011.1"/>
    <property type="molecule type" value="Genomic_DNA"/>
</dbReference>
<evidence type="ECO:0000256" key="5">
    <source>
        <dbReference type="PROSITE-ProRule" id="PRU10141"/>
    </source>
</evidence>
<dbReference type="InterPro" id="IPR008271">
    <property type="entry name" value="Ser/Thr_kinase_AS"/>
</dbReference>
<keyword evidence="7" id="KW-0723">Serine/threonine-protein kinase</keyword>
<dbReference type="PROSITE" id="PS00108">
    <property type="entry name" value="PROTEIN_KINASE_ST"/>
    <property type="match status" value="1"/>
</dbReference>
<dbReference type="InterPro" id="IPR000719">
    <property type="entry name" value="Prot_kinase_dom"/>
</dbReference>
<dbReference type="InterPro" id="IPR011009">
    <property type="entry name" value="Kinase-like_dom_sf"/>
</dbReference>
<evidence type="ECO:0000313" key="7">
    <source>
        <dbReference type="EMBL" id="TDO33011.1"/>
    </source>
</evidence>
<evidence type="ECO:0000256" key="4">
    <source>
        <dbReference type="ARBA" id="ARBA00022840"/>
    </source>
</evidence>
<feature type="domain" description="Protein kinase" evidence="6">
    <location>
        <begin position="16"/>
        <end position="269"/>
    </location>
</feature>
<keyword evidence="1" id="KW-0808">Transferase</keyword>
<organism evidence="7 8">
    <name type="scientific">Paractinoplanes brasiliensis</name>
    <dbReference type="NCBI Taxonomy" id="52695"/>
    <lineage>
        <taxon>Bacteria</taxon>
        <taxon>Bacillati</taxon>
        <taxon>Actinomycetota</taxon>
        <taxon>Actinomycetes</taxon>
        <taxon>Micromonosporales</taxon>
        <taxon>Micromonosporaceae</taxon>
        <taxon>Paractinoplanes</taxon>
    </lineage>
</organism>
<dbReference type="InterPro" id="IPR017441">
    <property type="entry name" value="Protein_kinase_ATP_BS"/>
</dbReference>
<feature type="binding site" evidence="5">
    <location>
        <position position="44"/>
    </location>
    <ligand>
        <name>ATP</name>
        <dbReference type="ChEBI" id="CHEBI:30616"/>
    </ligand>
</feature>